<organism evidence="1 2">
    <name type="scientific">Sphingomonas psychrolutea</name>
    <dbReference type="NCBI Taxonomy" id="1259676"/>
    <lineage>
        <taxon>Bacteria</taxon>
        <taxon>Pseudomonadati</taxon>
        <taxon>Pseudomonadota</taxon>
        <taxon>Alphaproteobacteria</taxon>
        <taxon>Sphingomonadales</taxon>
        <taxon>Sphingomonadaceae</taxon>
        <taxon>Sphingomonas</taxon>
    </lineage>
</organism>
<protein>
    <recommendedName>
        <fullName evidence="3">Transcriptional regulator MraZ</fullName>
    </recommendedName>
</protein>
<dbReference type="SUPFAM" id="SSF89447">
    <property type="entry name" value="AbrB/MazE/MraZ-like"/>
    <property type="match status" value="1"/>
</dbReference>
<comment type="caution">
    <text evidence="1">The sequence shown here is derived from an EMBL/GenBank/DDBJ whole genome shotgun (WGS) entry which is preliminary data.</text>
</comment>
<dbReference type="InterPro" id="IPR038619">
    <property type="entry name" value="MraZ_sf"/>
</dbReference>
<dbReference type="Proteomes" id="UP000618591">
    <property type="component" value="Unassembled WGS sequence"/>
</dbReference>
<keyword evidence="2" id="KW-1185">Reference proteome</keyword>
<sequence>MSRLFVGSAVCDIGAKGNLTLPTAFCITITSRKANDGLFVCLRGSTKHLVVYDESVVEARMERFHRRRIAEGGAVQADQLADLRSDLGFTAPGWLNGKGQIAIAPWLNPRHGEAHRALVVGMGDCFEIWDLDQILSGKHDELRLLAMLHLDLAAASNPTGHDHEPSLHAVGPRGRGHIAGKPGLPFLPVHQVLPRHDPVIDGA</sequence>
<name>A0ABQ1GN69_9SPHN</name>
<gene>
    <name evidence="1" type="ORF">GCM10011395_16230</name>
</gene>
<dbReference type="Gene3D" id="3.40.1550.20">
    <property type="entry name" value="Transcriptional regulator MraZ domain"/>
    <property type="match status" value="1"/>
</dbReference>
<accession>A0ABQ1GN69</accession>
<proteinExistence type="predicted"/>
<dbReference type="InterPro" id="IPR037914">
    <property type="entry name" value="SpoVT-AbrB_sf"/>
</dbReference>
<dbReference type="RefSeq" id="WP_188446376.1">
    <property type="nucleotide sequence ID" value="NZ_BMDW01000008.1"/>
</dbReference>
<evidence type="ECO:0000313" key="2">
    <source>
        <dbReference type="Proteomes" id="UP000618591"/>
    </source>
</evidence>
<evidence type="ECO:0008006" key="3">
    <source>
        <dbReference type="Google" id="ProtNLM"/>
    </source>
</evidence>
<reference evidence="2" key="1">
    <citation type="journal article" date="2019" name="Int. J. Syst. Evol. Microbiol.">
        <title>The Global Catalogue of Microorganisms (GCM) 10K type strain sequencing project: providing services to taxonomists for standard genome sequencing and annotation.</title>
        <authorList>
            <consortium name="The Broad Institute Genomics Platform"/>
            <consortium name="The Broad Institute Genome Sequencing Center for Infectious Disease"/>
            <person name="Wu L."/>
            <person name="Ma J."/>
        </authorList>
    </citation>
    <scope>NUCLEOTIDE SEQUENCE [LARGE SCALE GENOMIC DNA]</scope>
    <source>
        <strain evidence="2">CGMCC 1.10106</strain>
    </source>
</reference>
<dbReference type="EMBL" id="BMDW01000008">
    <property type="protein sequence ID" value="GGA46763.1"/>
    <property type="molecule type" value="Genomic_DNA"/>
</dbReference>
<evidence type="ECO:0000313" key="1">
    <source>
        <dbReference type="EMBL" id="GGA46763.1"/>
    </source>
</evidence>